<reference evidence="7 8" key="1">
    <citation type="journal article" date="2014" name="Int. J. Syst. Evol. Microbiol.">
        <title>Complete genome sequence of Corynebacterium casei LMG S-19264T (=DSM 44701T), isolated from a smear-ripened cheese.</title>
        <authorList>
            <consortium name="US DOE Joint Genome Institute (JGI-PGF)"/>
            <person name="Walter F."/>
            <person name="Albersmeier A."/>
            <person name="Kalinowski J."/>
            <person name="Ruckert C."/>
        </authorList>
    </citation>
    <scope>NUCLEOTIDE SEQUENCE [LARGE SCALE GENOMIC DNA]</scope>
    <source>
        <strain evidence="7 8">CGMCC 1.12976</strain>
    </source>
</reference>
<evidence type="ECO:0000256" key="5">
    <source>
        <dbReference type="PIRSR" id="PIRSR015582-2"/>
    </source>
</evidence>
<dbReference type="Proteomes" id="UP000598775">
    <property type="component" value="Unassembled WGS sequence"/>
</dbReference>
<dbReference type="GO" id="GO:0000287">
    <property type="term" value="F:magnesium ion binding"/>
    <property type="evidence" value="ECO:0007669"/>
    <property type="project" value="TreeGrafter"/>
</dbReference>
<evidence type="ECO:0000256" key="4">
    <source>
        <dbReference type="PIRSR" id="PIRSR015582-1"/>
    </source>
</evidence>
<keyword evidence="7" id="KW-0456">Lyase</keyword>
<evidence type="ECO:0000259" key="6">
    <source>
        <dbReference type="Pfam" id="PF03328"/>
    </source>
</evidence>
<evidence type="ECO:0000313" key="7">
    <source>
        <dbReference type="EMBL" id="GGF42105.1"/>
    </source>
</evidence>
<evidence type="ECO:0000313" key="8">
    <source>
        <dbReference type="Proteomes" id="UP000598775"/>
    </source>
</evidence>
<evidence type="ECO:0000256" key="1">
    <source>
        <dbReference type="ARBA" id="ARBA00001946"/>
    </source>
</evidence>
<feature type="binding site" evidence="5">
    <location>
        <position position="165"/>
    </location>
    <ligand>
        <name>Mg(2+)</name>
        <dbReference type="ChEBI" id="CHEBI:18420"/>
    </ligand>
</feature>
<keyword evidence="8" id="KW-1185">Reference proteome</keyword>
<sequence length="289" mass="30513">MGPEADSAASLSYLFVPGDRPERFRKAYDTSADRVIIDLEDAVAPGATVSARRNVVAALSGVDRLDGAGTIAAYVRVNGADTKAFADDIEALRAIAIEPRNGLRGIVLAKAECPAAVSRVREAFAAEIAVVPLIESALGLIHALEIAQSVAQTEGIDRLAFGAVDFSLDIGAEPLDENLDYARSQLVIASRVANLAGPLESPSLEIDDTDAVERAARRAKGRGFGGMLAIHPAQLPAIKAGFAPSAGEVDWAKAILKVEGGAGRVDGRLVDRPLFERARRILKDARVWK</sequence>
<evidence type="ECO:0000256" key="2">
    <source>
        <dbReference type="ARBA" id="ARBA00022723"/>
    </source>
</evidence>
<dbReference type="InterPro" id="IPR015813">
    <property type="entry name" value="Pyrv/PenolPyrv_kinase-like_dom"/>
</dbReference>
<proteinExistence type="predicted"/>
<organism evidence="7 8">
    <name type="scientific">Subtercola lobariae</name>
    <dbReference type="NCBI Taxonomy" id="1588641"/>
    <lineage>
        <taxon>Bacteria</taxon>
        <taxon>Bacillati</taxon>
        <taxon>Actinomycetota</taxon>
        <taxon>Actinomycetes</taxon>
        <taxon>Micrococcales</taxon>
        <taxon>Microbacteriaceae</taxon>
        <taxon>Subtercola</taxon>
    </lineage>
</organism>
<feature type="binding site" evidence="4">
    <location>
        <position position="76"/>
    </location>
    <ligand>
        <name>substrate</name>
    </ligand>
</feature>
<gene>
    <name evidence="7" type="ORF">GCM10011399_38440</name>
</gene>
<feature type="binding site" evidence="4">
    <location>
        <position position="135"/>
    </location>
    <ligand>
        <name>substrate</name>
    </ligand>
</feature>
<keyword evidence="2 5" id="KW-0479">Metal-binding</keyword>
<keyword evidence="3 5" id="KW-0460">Magnesium</keyword>
<dbReference type="Pfam" id="PF03328">
    <property type="entry name" value="HpcH_HpaI"/>
    <property type="match status" value="1"/>
</dbReference>
<accession>A0A917BI22</accession>
<dbReference type="Gene3D" id="3.20.20.60">
    <property type="entry name" value="Phosphoenolpyruvate-binding domains"/>
    <property type="match status" value="1"/>
</dbReference>
<dbReference type="EMBL" id="BMGP01000012">
    <property type="protein sequence ID" value="GGF42105.1"/>
    <property type="molecule type" value="Genomic_DNA"/>
</dbReference>
<dbReference type="InterPro" id="IPR040442">
    <property type="entry name" value="Pyrv_kinase-like_dom_sf"/>
</dbReference>
<dbReference type="AlphaFoldDB" id="A0A917BI22"/>
<name>A0A917BI22_9MICO</name>
<feature type="binding site" evidence="5">
    <location>
        <position position="135"/>
    </location>
    <ligand>
        <name>Mg(2+)</name>
        <dbReference type="ChEBI" id="CHEBI:18420"/>
    </ligand>
</feature>
<comment type="cofactor">
    <cofactor evidence="1">
        <name>Mg(2+)</name>
        <dbReference type="ChEBI" id="CHEBI:18420"/>
    </cofactor>
</comment>
<comment type="caution">
    <text evidence="7">The sequence shown here is derived from an EMBL/GenBank/DDBJ whole genome shotgun (WGS) entry which is preliminary data.</text>
</comment>
<evidence type="ECO:0000256" key="3">
    <source>
        <dbReference type="ARBA" id="ARBA00022842"/>
    </source>
</evidence>
<dbReference type="GO" id="GO:0016829">
    <property type="term" value="F:lyase activity"/>
    <property type="evidence" value="ECO:0007669"/>
    <property type="project" value="UniProtKB-KW"/>
</dbReference>
<dbReference type="PIRSF" id="PIRSF015582">
    <property type="entry name" value="Cit_lyase_B"/>
    <property type="match status" value="1"/>
</dbReference>
<dbReference type="PANTHER" id="PTHR32308">
    <property type="entry name" value="LYASE BETA SUBUNIT, PUTATIVE (AFU_ORTHOLOGUE AFUA_4G13030)-RELATED"/>
    <property type="match status" value="1"/>
</dbReference>
<feature type="domain" description="HpcH/HpaI aldolase/citrate lyase" evidence="6">
    <location>
        <begin position="12"/>
        <end position="232"/>
    </location>
</feature>
<dbReference type="PANTHER" id="PTHR32308:SF10">
    <property type="entry name" value="CITRATE LYASE SUBUNIT BETA"/>
    <property type="match status" value="1"/>
</dbReference>
<protein>
    <submittedName>
        <fullName evidence="7">CoA ester lyase</fullName>
    </submittedName>
</protein>
<dbReference type="InterPro" id="IPR011206">
    <property type="entry name" value="Citrate_lyase_beta/mcl1/mcl2"/>
</dbReference>
<dbReference type="SUPFAM" id="SSF51621">
    <property type="entry name" value="Phosphoenolpyruvate/pyruvate domain"/>
    <property type="match status" value="1"/>
</dbReference>
<dbReference type="GO" id="GO:0006107">
    <property type="term" value="P:oxaloacetate metabolic process"/>
    <property type="evidence" value="ECO:0007669"/>
    <property type="project" value="TreeGrafter"/>
</dbReference>
<dbReference type="InterPro" id="IPR005000">
    <property type="entry name" value="Aldolase/citrate-lyase_domain"/>
</dbReference>